<keyword evidence="2" id="KW-1185">Reference proteome</keyword>
<name>A0A3N7HL84_9BURK</name>
<dbReference type="OrthoDB" id="7775479at2"/>
<comment type="caution">
    <text evidence="1">The sequence shown here is derived from an EMBL/GenBank/DDBJ whole genome shotgun (WGS) entry which is preliminary data.</text>
</comment>
<evidence type="ECO:0008006" key="3">
    <source>
        <dbReference type="Google" id="ProtNLM"/>
    </source>
</evidence>
<dbReference type="EMBL" id="QUSW01000007">
    <property type="protein sequence ID" value="RQP22313.1"/>
    <property type="molecule type" value="Genomic_DNA"/>
</dbReference>
<evidence type="ECO:0000313" key="1">
    <source>
        <dbReference type="EMBL" id="RQP22313.1"/>
    </source>
</evidence>
<reference evidence="1 2" key="1">
    <citation type="submission" date="2018-08" db="EMBL/GenBank/DDBJ databases">
        <authorList>
            <person name="Khan S.A."/>
            <person name="Jeon C.O."/>
            <person name="Chun B.H."/>
            <person name="Jeong S.E."/>
        </authorList>
    </citation>
    <scope>NUCLEOTIDE SEQUENCE [LARGE SCALE GENOMIC DNA]</scope>
    <source>
        <strain evidence="1 2">S-16</strain>
    </source>
</reference>
<accession>A0A3N7HL84</accession>
<proteinExistence type="predicted"/>
<dbReference type="RefSeq" id="WP_124542527.1">
    <property type="nucleotide sequence ID" value="NZ_QUSW01000007.1"/>
</dbReference>
<protein>
    <recommendedName>
        <fullName evidence="3">KTSC domain-containing protein</fullName>
    </recommendedName>
</protein>
<organism evidence="1 2">
    <name type="scientific">Piscinibacter terrae</name>
    <dbReference type="NCBI Taxonomy" id="2496871"/>
    <lineage>
        <taxon>Bacteria</taxon>
        <taxon>Pseudomonadati</taxon>
        <taxon>Pseudomonadota</taxon>
        <taxon>Betaproteobacteria</taxon>
        <taxon>Burkholderiales</taxon>
        <taxon>Sphaerotilaceae</taxon>
        <taxon>Piscinibacter</taxon>
    </lineage>
</organism>
<reference evidence="1 2" key="2">
    <citation type="submission" date="2018-12" db="EMBL/GenBank/DDBJ databases">
        <title>Rhizobacter gummiphilus sp. nov., a rubber-degrading bacterium isolated from the soil of a botanical garden in Japan.</title>
        <authorList>
            <person name="Shunsuke S.S."/>
        </authorList>
    </citation>
    <scope>NUCLEOTIDE SEQUENCE [LARGE SCALE GENOMIC DNA]</scope>
    <source>
        <strain evidence="1 2">S-16</strain>
    </source>
</reference>
<dbReference type="Proteomes" id="UP000267464">
    <property type="component" value="Unassembled WGS sequence"/>
</dbReference>
<evidence type="ECO:0000313" key="2">
    <source>
        <dbReference type="Proteomes" id="UP000267464"/>
    </source>
</evidence>
<dbReference type="AlphaFoldDB" id="A0A3N7HL84"/>
<gene>
    <name evidence="1" type="ORF">DZC73_21880</name>
</gene>
<sequence length="73" mass="7968">MKRYANLSGDSGVVAYEDRPGAIVIQFQGGDTYEYSTQSAGASVVAEMQRLARSGRGLSTFIAKHKPGFVRRR</sequence>